<proteinExistence type="predicted"/>
<evidence type="ECO:0000256" key="1">
    <source>
        <dbReference type="SAM" id="MobiDB-lite"/>
    </source>
</evidence>
<evidence type="ECO:0000313" key="2">
    <source>
        <dbReference type="Proteomes" id="UP000025227"/>
    </source>
</evidence>
<organism evidence="2 3">
    <name type="scientific">Haemonchus contortus</name>
    <name type="common">Barber pole worm</name>
    <dbReference type="NCBI Taxonomy" id="6289"/>
    <lineage>
        <taxon>Eukaryota</taxon>
        <taxon>Metazoa</taxon>
        <taxon>Ecdysozoa</taxon>
        <taxon>Nematoda</taxon>
        <taxon>Chromadorea</taxon>
        <taxon>Rhabditida</taxon>
        <taxon>Rhabditina</taxon>
        <taxon>Rhabditomorpha</taxon>
        <taxon>Strongyloidea</taxon>
        <taxon>Trichostrongylidae</taxon>
        <taxon>Haemonchus</taxon>
    </lineage>
</organism>
<keyword evidence="2" id="KW-1185">Reference proteome</keyword>
<feature type="region of interest" description="Disordered" evidence="1">
    <location>
        <begin position="1"/>
        <end position="24"/>
    </location>
</feature>
<accession>A0A7I4YZT7</accession>
<sequence>MRLSRDQKMTECRREPYTARDRPSMTIGNHFRTRESIAICLLCVIVA</sequence>
<protein>
    <submittedName>
        <fullName evidence="3">Uncharacterized protein</fullName>
    </submittedName>
</protein>
<dbReference type="WBParaSite" id="HCON_00163915-00001">
    <property type="protein sequence ID" value="HCON_00163915-00001"/>
    <property type="gene ID" value="HCON_00163915"/>
</dbReference>
<reference evidence="3" key="1">
    <citation type="submission" date="2020-12" db="UniProtKB">
        <authorList>
            <consortium name="WormBaseParasite"/>
        </authorList>
    </citation>
    <scope>IDENTIFICATION</scope>
    <source>
        <strain evidence="3">MHco3</strain>
    </source>
</reference>
<dbReference type="Proteomes" id="UP000025227">
    <property type="component" value="Unplaced"/>
</dbReference>
<dbReference type="AlphaFoldDB" id="A0A7I4YZT7"/>
<name>A0A7I4YZT7_HAECO</name>
<evidence type="ECO:0000313" key="3">
    <source>
        <dbReference type="WBParaSite" id="HCON_00163915-00001"/>
    </source>
</evidence>
<feature type="compositionally biased region" description="Basic and acidic residues" evidence="1">
    <location>
        <begin position="1"/>
        <end position="23"/>
    </location>
</feature>